<dbReference type="EMBL" id="MVGC01001631">
    <property type="protein sequence ID" value="RJE17094.1"/>
    <property type="molecule type" value="Genomic_DNA"/>
</dbReference>
<name>A0A3A2ZCK7_9EURO</name>
<feature type="compositionally biased region" description="Polar residues" evidence="1">
    <location>
        <begin position="28"/>
        <end position="52"/>
    </location>
</feature>
<dbReference type="InterPro" id="IPR056896">
    <property type="entry name" value="SIDD_N"/>
</dbReference>
<feature type="region of interest" description="Disordered" evidence="1">
    <location>
        <begin position="17"/>
        <end position="52"/>
    </location>
</feature>
<proteinExistence type="predicted"/>
<sequence>MAGLHSSVGQVAEEISRRVATVSPDQRAGTSGRVSLLLSTGSLSQAPETKDE</sequence>
<evidence type="ECO:0000256" key="1">
    <source>
        <dbReference type="SAM" id="MobiDB-lite"/>
    </source>
</evidence>
<evidence type="ECO:0000259" key="2">
    <source>
        <dbReference type="Pfam" id="PF24895"/>
    </source>
</evidence>
<gene>
    <name evidence="3" type="ORF">PHISCL_10569</name>
</gene>
<feature type="domain" description="Nonribosomal peptide synthetase sidD N-terminal" evidence="2">
    <location>
        <begin position="1"/>
        <end position="50"/>
    </location>
</feature>
<protein>
    <recommendedName>
        <fullName evidence="2">Nonribosomal peptide synthetase sidD N-terminal domain-containing protein</fullName>
    </recommendedName>
</protein>
<dbReference type="AlphaFoldDB" id="A0A3A2ZCK7"/>
<comment type="caution">
    <text evidence="3">The sequence shown here is derived from an EMBL/GenBank/DDBJ whole genome shotgun (WGS) entry which is preliminary data.</text>
</comment>
<keyword evidence="4" id="KW-1185">Reference proteome</keyword>
<organism evidence="3 4">
    <name type="scientific">Aspergillus sclerotialis</name>
    <dbReference type="NCBI Taxonomy" id="2070753"/>
    <lineage>
        <taxon>Eukaryota</taxon>
        <taxon>Fungi</taxon>
        <taxon>Dikarya</taxon>
        <taxon>Ascomycota</taxon>
        <taxon>Pezizomycotina</taxon>
        <taxon>Eurotiomycetes</taxon>
        <taxon>Eurotiomycetidae</taxon>
        <taxon>Eurotiales</taxon>
        <taxon>Aspergillaceae</taxon>
        <taxon>Aspergillus</taxon>
        <taxon>Aspergillus subgen. Polypaecilum</taxon>
    </lineage>
</organism>
<dbReference type="Pfam" id="PF24895">
    <property type="entry name" value="SIDD_N"/>
    <property type="match status" value="1"/>
</dbReference>
<evidence type="ECO:0000313" key="4">
    <source>
        <dbReference type="Proteomes" id="UP000266188"/>
    </source>
</evidence>
<accession>A0A3A2ZCK7</accession>
<feature type="non-terminal residue" evidence="3">
    <location>
        <position position="52"/>
    </location>
</feature>
<reference evidence="4" key="1">
    <citation type="submission" date="2017-02" db="EMBL/GenBank/DDBJ databases">
        <authorList>
            <person name="Tafer H."/>
            <person name="Lopandic K."/>
        </authorList>
    </citation>
    <scope>NUCLEOTIDE SEQUENCE [LARGE SCALE GENOMIC DNA]</scope>
    <source>
        <strain evidence="4">CBS 366.77</strain>
    </source>
</reference>
<dbReference type="Proteomes" id="UP000266188">
    <property type="component" value="Unassembled WGS sequence"/>
</dbReference>
<evidence type="ECO:0000313" key="3">
    <source>
        <dbReference type="EMBL" id="RJE17094.1"/>
    </source>
</evidence>